<dbReference type="GO" id="GO:0008289">
    <property type="term" value="F:lipid binding"/>
    <property type="evidence" value="ECO:0007669"/>
    <property type="project" value="UniProtKB-KW"/>
</dbReference>
<dbReference type="STRING" id="3750.A0A498JLV5"/>
<dbReference type="PANTHER" id="PTHR33286:SF7">
    <property type="entry name" value="BIFUNCTIONAL INHIBITOR_PLANT LIPID TRANSFER PROTEIN_SEED STORAGE HELICAL DOMAIN-CONTAINING PROTEIN"/>
    <property type="match status" value="1"/>
</dbReference>
<keyword evidence="6" id="KW-1185">Reference proteome</keyword>
<protein>
    <recommendedName>
        <fullName evidence="7">Bifunctional inhibitor/plant lipid transfer protein/seed storage helical domain-containing protein</fullName>
    </recommendedName>
</protein>
<dbReference type="EMBL" id="RDQH01000333">
    <property type="protein sequence ID" value="RXH94793.1"/>
    <property type="molecule type" value="Genomic_DNA"/>
</dbReference>
<dbReference type="Gene3D" id="1.10.110.10">
    <property type="entry name" value="Plant lipid-transfer and hydrophobic proteins"/>
    <property type="match status" value="1"/>
</dbReference>
<dbReference type="Proteomes" id="UP000290289">
    <property type="component" value="Chromosome 7"/>
</dbReference>
<evidence type="ECO:0000313" key="6">
    <source>
        <dbReference type="Proteomes" id="UP000290289"/>
    </source>
</evidence>
<keyword evidence="2" id="KW-0813">Transport</keyword>
<evidence type="ECO:0000256" key="2">
    <source>
        <dbReference type="ARBA" id="ARBA00022448"/>
    </source>
</evidence>
<comment type="caution">
    <text evidence="5">The sequence shown here is derived from an EMBL/GenBank/DDBJ whole genome shotgun (WGS) entry which is preliminary data.</text>
</comment>
<proteinExistence type="predicted"/>
<sequence>MRAGGSLAVIICLLWCGVWEVVPIAKSDTTPSQCKEEVDRMRQNCRTALLPGLTTPSQCKEEVDRMRQNCRTALLPGRNPSAYCCQIVRAAHVECICPHVTPKLANIIPQRLTIMQIKACGRSVPRNFKCGSEFSPH</sequence>
<dbReference type="AlphaFoldDB" id="A0A498JLV5"/>
<evidence type="ECO:0000256" key="1">
    <source>
        <dbReference type="ARBA" id="ARBA00003211"/>
    </source>
</evidence>
<dbReference type="PANTHER" id="PTHR33286">
    <property type="entry name" value="BIFUNCTIONAL INHIBITOR/LIPID-TRANSFER PROTEIN/SEED STORAGE 2S ALBUMIN SUPERFAMILY PROTEIN"/>
    <property type="match status" value="1"/>
</dbReference>
<comment type="function">
    <text evidence="1">Plant non-specific lipid-transfer proteins transfer phospholipids as well as galactolipids across membranes. May play a role in wax or cutin deposition in the cell walls of expanding epidermal cells and certain secretory tissues.</text>
</comment>
<name>A0A498JLV5_MALDO</name>
<accession>A0A498JLV5</accession>
<dbReference type="InterPro" id="IPR036312">
    <property type="entry name" value="Bifun_inhib/LTP/seed_sf"/>
</dbReference>
<feature type="chain" id="PRO_5019758815" description="Bifunctional inhibitor/plant lipid transfer protein/seed storage helical domain-containing protein" evidence="4">
    <location>
        <begin position="28"/>
        <end position="137"/>
    </location>
</feature>
<evidence type="ECO:0008006" key="7">
    <source>
        <dbReference type="Google" id="ProtNLM"/>
    </source>
</evidence>
<feature type="signal peptide" evidence="4">
    <location>
        <begin position="1"/>
        <end position="27"/>
    </location>
</feature>
<evidence type="ECO:0000256" key="3">
    <source>
        <dbReference type="ARBA" id="ARBA00023121"/>
    </source>
</evidence>
<keyword evidence="3" id="KW-0446">Lipid-binding</keyword>
<evidence type="ECO:0000313" key="5">
    <source>
        <dbReference type="EMBL" id="RXH94793.1"/>
    </source>
</evidence>
<organism evidence="5 6">
    <name type="scientific">Malus domestica</name>
    <name type="common">Apple</name>
    <name type="synonym">Pyrus malus</name>
    <dbReference type="NCBI Taxonomy" id="3750"/>
    <lineage>
        <taxon>Eukaryota</taxon>
        <taxon>Viridiplantae</taxon>
        <taxon>Streptophyta</taxon>
        <taxon>Embryophyta</taxon>
        <taxon>Tracheophyta</taxon>
        <taxon>Spermatophyta</taxon>
        <taxon>Magnoliopsida</taxon>
        <taxon>eudicotyledons</taxon>
        <taxon>Gunneridae</taxon>
        <taxon>Pentapetalae</taxon>
        <taxon>rosids</taxon>
        <taxon>fabids</taxon>
        <taxon>Rosales</taxon>
        <taxon>Rosaceae</taxon>
        <taxon>Amygdaloideae</taxon>
        <taxon>Maleae</taxon>
        <taxon>Malus</taxon>
    </lineage>
</organism>
<dbReference type="SUPFAM" id="SSF47699">
    <property type="entry name" value="Bifunctional inhibitor/lipid-transfer protein/seed storage 2S albumin"/>
    <property type="match status" value="1"/>
</dbReference>
<evidence type="ECO:0000256" key="4">
    <source>
        <dbReference type="SAM" id="SignalP"/>
    </source>
</evidence>
<reference evidence="5 6" key="1">
    <citation type="submission" date="2018-10" db="EMBL/GenBank/DDBJ databases">
        <title>A high-quality apple genome assembly.</title>
        <authorList>
            <person name="Hu J."/>
        </authorList>
    </citation>
    <scope>NUCLEOTIDE SEQUENCE [LARGE SCALE GENOMIC DNA]</scope>
    <source>
        <strain evidence="6">cv. HFTH1</strain>
        <tissue evidence="5">Young leaf</tissue>
    </source>
</reference>
<gene>
    <name evidence="5" type="ORF">DVH24_024477</name>
</gene>
<keyword evidence="4" id="KW-0732">Signal</keyword>